<evidence type="ECO:0000313" key="2">
    <source>
        <dbReference type="Proteomes" id="UP001210865"/>
    </source>
</evidence>
<reference evidence="1 2" key="1">
    <citation type="submission" date="2022-12" db="EMBL/GenBank/DDBJ databases">
        <title>Sphingomonas abieness sp. nov., an endophytic bacterium isolated from Abies koreana.</title>
        <authorList>
            <person name="Jiang L."/>
            <person name="Lee J."/>
        </authorList>
    </citation>
    <scope>NUCLEOTIDE SEQUENCE [LARGE SCALE GENOMIC DNA]</scope>
    <source>
        <strain evidence="2">PAMB 00755</strain>
    </source>
</reference>
<protein>
    <recommendedName>
        <fullName evidence="3">DUF937 domain-containing protein</fullName>
    </recommendedName>
</protein>
<keyword evidence="2" id="KW-1185">Reference proteome</keyword>
<evidence type="ECO:0008006" key="3">
    <source>
        <dbReference type="Google" id="ProtNLM"/>
    </source>
</evidence>
<dbReference type="Proteomes" id="UP001210865">
    <property type="component" value="Chromosome"/>
</dbReference>
<accession>A0ABY7NPF6</accession>
<name>A0ABY7NPF6_9SPHN</name>
<dbReference type="EMBL" id="CP115174">
    <property type="protein sequence ID" value="WBO22462.1"/>
    <property type="molecule type" value="Genomic_DNA"/>
</dbReference>
<gene>
    <name evidence="1" type="ORF">PBT88_20405</name>
</gene>
<evidence type="ECO:0000313" key="1">
    <source>
        <dbReference type="EMBL" id="WBO22462.1"/>
    </source>
</evidence>
<dbReference type="RefSeq" id="WP_270077105.1">
    <property type="nucleotide sequence ID" value="NZ_CP115174.1"/>
</dbReference>
<proteinExistence type="predicted"/>
<sequence length="106" mass="10634">MGLLDGLLGQVTGHVDIQNLAAKVGLSPDQVEQAVHALGVAHPQPGDTVETAAAQTGLSPDVLQQIVGHIGGEGSLAEFSNLLHSDQGSDILGKLGGFASGLFGKS</sequence>
<organism evidence="1 2">
    <name type="scientific">Sphingomonas abietis</name>
    <dbReference type="NCBI Taxonomy" id="3012344"/>
    <lineage>
        <taxon>Bacteria</taxon>
        <taxon>Pseudomonadati</taxon>
        <taxon>Pseudomonadota</taxon>
        <taxon>Alphaproteobacteria</taxon>
        <taxon>Sphingomonadales</taxon>
        <taxon>Sphingomonadaceae</taxon>
        <taxon>Sphingomonas</taxon>
    </lineage>
</organism>